<proteinExistence type="predicted"/>
<feature type="domain" description="Regulator of ribonuclease activity B" evidence="1">
    <location>
        <begin position="11"/>
        <end position="112"/>
    </location>
</feature>
<dbReference type="EMBL" id="CP089051">
    <property type="protein sequence ID" value="UYF72300.1"/>
    <property type="molecule type" value="Genomic_DNA"/>
</dbReference>
<dbReference type="InterPro" id="IPR036701">
    <property type="entry name" value="RraB-like_sf"/>
</dbReference>
<name>A0AA46S520_9GAMM</name>
<protein>
    <submittedName>
        <fullName evidence="2">Ribonuclease E inhibitor RraB</fullName>
    </submittedName>
</protein>
<dbReference type="RefSeq" id="WP_263512860.1">
    <property type="nucleotide sequence ID" value="NZ_CP089051.1"/>
</dbReference>
<dbReference type="Proteomes" id="UP001164064">
    <property type="component" value="Chromosome"/>
</dbReference>
<evidence type="ECO:0000313" key="2">
    <source>
        <dbReference type="EMBL" id="UYF72300.1"/>
    </source>
</evidence>
<sequence>MSRNYELFPDDDNGNVLWQMIEDGNDLTEPHEFEFTIVFKTQEQIEKCALHLLHQEQKISFFQEDQHTDGSDLWVLNIHVTMIPEYEDIQDLEEWFSRIAQDFNGEYDGWGCMSYLYEYEDDEHLES</sequence>
<dbReference type="Pfam" id="PF06877">
    <property type="entry name" value="RraB"/>
    <property type="match status" value="1"/>
</dbReference>
<reference evidence="2" key="1">
    <citation type="journal article" date="2022" name="J Glob Antimicrob Resist">
        <title>Comparative analysis of IMP-4- and OXA-58-containing plasmids of three carbapenemase-producing Acinetobacter ursingii strains in the Netherlands.</title>
        <authorList>
            <person name="Hendrickx A.P.A."/>
            <person name="Schade R.P."/>
            <person name="Landman F."/>
            <person name="Bosch T."/>
            <person name="Schouls L.M."/>
            <person name="van Dijk K."/>
        </authorList>
    </citation>
    <scope>NUCLEOTIDE SEQUENCE</scope>
    <source>
        <strain evidence="2">RIVM_C010559</strain>
    </source>
</reference>
<gene>
    <name evidence="2" type="ORF">LSO60_03220</name>
</gene>
<evidence type="ECO:0000259" key="1">
    <source>
        <dbReference type="Pfam" id="PF06877"/>
    </source>
</evidence>
<accession>A0AA46S520</accession>
<dbReference type="SUPFAM" id="SSF89946">
    <property type="entry name" value="Hypothetical protein VC0424"/>
    <property type="match status" value="1"/>
</dbReference>
<dbReference type="Gene3D" id="3.30.70.970">
    <property type="entry name" value="RraB-like"/>
    <property type="match status" value="1"/>
</dbReference>
<dbReference type="InterPro" id="IPR009671">
    <property type="entry name" value="RraB_dom"/>
</dbReference>
<evidence type="ECO:0000313" key="3">
    <source>
        <dbReference type="Proteomes" id="UP001164064"/>
    </source>
</evidence>
<dbReference type="AlphaFoldDB" id="A0AA46S520"/>
<organism evidence="2 3">
    <name type="scientific">Acinetobacter ursingii</name>
    <dbReference type="NCBI Taxonomy" id="108980"/>
    <lineage>
        <taxon>Bacteria</taxon>
        <taxon>Pseudomonadati</taxon>
        <taxon>Pseudomonadota</taxon>
        <taxon>Gammaproteobacteria</taxon>
        <taxon>Moraxellales</taxon>
        <taxon>Moraxellaceae</taxon>
        <taxon>Acinetobacter</taxon>
    </lineage>
</organism>